<evidence type="ECO:0000313" key="3">
    <source>
        <dbReference type="Proteomes" id="UP000658656"/>
    </source>
</evidence>
<evidence type="ECO:0000313" key="2">
    <source>
        <dbReference type="EMBL" id="GHF63699.1"/>
    </source>
</evidence>
<keyword evidence="3" id="KW-1185">Reference proteome</keyword>
<feature type="region of interest" description="Disordered" evidence="1">
    <location>
        <begin position="1"/>
        <end position="48"/>
    </location>
</feature>
<comment type="caution">
    <text evidence="2">The sequence shown here is derived from an EMBL/GenBank/DDBJ whole genome shotgun (WGS) entry which is preliminary data.</text>
</comment>
<sequence length="133" mass="14136">MTRSLLLGRNGELPPVGGGADEHGERKCDEQPQYDDEQQRGLDAVGASGQWIATKVDTAPESGCTPEWSVHGPQSPFPSNVMNNCGNTHFAAPVRQRLGNETNTALSGRSQPEVLPPPHGKAHCGAPSTSNRK</sequence>
<accession>A0A8H9ITX5</accession>
<reference evidence="2" key="2">
    <citation type="submission" date="2020-09" db="EMBL/GenBank/DDBJ databases">
        <authorList>
            <person name="Sun Q."/>
            <person name="Zhou Y."/>
        </authorList>
    </citation>
    <scope>NUCLEOTIDE SEQUENCE</scope>
    <source>
        <strain evidence="2">CGMCC 4.7679</strain>
    </source>
</reference>
<feature type="region of interest" description="Disordered" evidence="1">
    <location>
        <begin position="99"/>
        <end position="133"/>
    </location>
</feature>
<dbReference type="EMBL" id="BNAV01000005">
    <property type="protein sequence ID" value="GHF63699.1"/>
    <property type="molecule type" value="Genomic_DNA"/>
</dbReference>
<name>A0A8H9ITX5_9PSEU</name>
<feature type="compositionally biased region" description="Basic and acidic residues" evidence="1">
    <location>
        <begin position="20"/>
        <end position="30"/>
    </location>
</feature>
<protein>
    <submittedName>
        <fullName evidence="2">Uncharacterized protein</fullName>
    </submittedName>
</protein>
<organism evidence="2 3">
    <name type="scientific">Amycolatopsis bartoniae</name>
    <dbReference type="NCBI Taxonomy" id="941986"/>
    <lineage>
        <taxon>Bacteria</taxon>
        <taxon>Bacillati</taxon>
        <taxon>Actinomycetota</taxon>
        <taxon>Actinomycetes</taxon>
        <taxon>Pseudonocardiales</taxon>
        <taxon>Pseudonocardiaceae</taxon>
        <taxon>Amycolatopsis</taxon>
    </lineage>
</organism>
<dbReference type="AlphaFoldDB" id="A0A8H9ITX5"/>
<feature type="compositionally biased region" description="Polar residues" evidence="1">
    <location>
        <begin position="99"/>
        <end position="110"/>
    </location>
</feature>
<dbReference type="Proteomes" id="UP000658656">
    <property type="component" value="Unassembled WGS sequence"/>
</dbReference>
<proteinExistence type="predicted"/>
<gene>
    <name evidence="2" type="ORF">GCM10017566_41690</name>
</gene>
<reference evidence="2" key="1">
    <citation type="journal article" date="2014" name="Int. J. Syst. Evol. Microbiol.">
        <title>Complete genome sequence of Corynebacterium casei LMG S-19264T (=DSM 44701T), isolated from a smear-ripened cheese.</title>
        <authorList>
            <consortium name="US DOE Joint Genome Institute (JGI-PGF)"/>
            <person name="Walter F."/>
            <person name="Albersmeier A."/>
            <person name="Kalinowski J."/>
            <person name="Ruckert C."/>
        </authorList>
    </citation>
    <scope>NUCLEOTIDE SEQUENCE</scope>
    <source>
        <strain evidence="2">CGMCC 4.7679</strain>
    </source>
</reference>
<evidence type="ECO:0000256" key="1">
    <source>
        <dbReference type="SAM" id="MobiDB-lite"/>
    </source>
</evidence>